<evidence type="ECO:0000313" key="2">
    <source>
        <dbReference type="Proteomes" id="UP000708208"/>
    </source>
</evidence>
<sequence>MICADADDVTALAEEARSWQRLGIPPPVSSVSTA</sequence>
<evidence type="ECO:0000313" key="1">
    <source>
        <dbReference type="EMBL" id="CAG7718962.1"/>
    </source>
</evidence>
<dbReference type="OrthoDB" id="2649at2759"/>
<gene>
    <name evidence="1" type="ORF">AFUS01_LOCUS8315</name>
</gene>
<dbReference type="AlphaFoldDB" id="A0A8J2JIQ9"/>
<accession>A0A8J2JIQ9</accession>
<reference evidence="1" key="1">
    <citation type="submission" date="2021-06" db="EMBL/GenBank/DDBJ databases">
        <authorList>
            <person name="Hodson N. C."/>
            <person name="Mongue J. A."/>
            <person name="Jaron S. K."/>
        </authorList>
    </citation>
    <scope>NUCLEOTIDE SEQUENCE</scope>
</reference>
<name>A0A8J2JIQ9_9HEXA</name>
<dbReference type="Proteomes" id="UP000708208">
    <property type="component" value="Unassembled WGS sequence"/>
</dbReference>
<comment type="caution">
    <text evidence="1">The sequence shown here is derived from an EMBL/GenBank/DDBJ whole genome shotgun (WGS) entry which is preliminary data.</text>
</comment>
<dbReference type="EMBL" id="CAJVCH010057525">
    <property type="protein sequence ID" value="CAG7718962.1"/>
    <property type="molecule type" value="Genomic_DNA"/>
</dbReference>
<protein>
    <submittedName>
        <fullName evidence="1">Uncharacterized protein</fullName>
    </submittedName>
</protein>
<keyword evidence="2" id="KW-1185">Reference proteome</keyword>
<feature type="non-terminal residue" evidence="1">
    <location>
        <position position="1"/>
    </location>
</feature>
<proteinExistence type="predicted"/>
<organism evidence="1 2">
    <name type="scientific">Allacma fusca</name>
    <dbReference type="NCBI Taxonomy" id="39272"/>
    <lineage>
        <taxon>Eukaryota</taxon>
        <taxon>Metazoa</taxon>
        <taxon>Ecdysozoa</taxon>
        <taxon>Arthropoda</taxon>
        <taxon>Hexapoda</taxon>
        <taxon>Collembola</taxon>
        <taxon>Symphypleona</taxon>
        <taxon>Sminthuridae</taxon>
        <taxon>Allacma</taxon>
    </lineage>
</organism>